<dbReference type="Pfam" id="PF09748">
    <property type="entry name" value="Med10"/>
    <property type="match status" value="1"/>
</dbReference>
<evidence type="ECO:0000256" key="3">
    <source>
        <dbReference type="ARBA" id="ARBA00023015"/>
    </source>
</evidence>
<name>A0A067K0B9_JATCU</name>
<accession>A0A067K0B9</accession>
<dbReference type="STRING" id="180498.A0A067K0B9"/>
<keyword evidence="4 6" id="KW-0804">Transcription</keyword>
<keyword evidence="9" id="KW-1185">Reference proteome</keyword>
<dbReference type="GO" id="GO:0045944">
    <property type="term" value="P:positive regulation of transcription by RNA polymerase II"/>
    <property type="evidence" value="ECO:0007669"/>
    <property type="project" value="TreeGrafter"/>
</dbReference>
<dbReference type="InterPro" id="IPR019145">
    <property type="entry name" value="Mediator_Med10"/>
</dbReference>
<dbReference type="OrthoDB" id="337270at2759"/>
<dbReference type="Proteomes" id="UP000027138">
    <property type="component" value="Unassembled WGS sequence"/>
</dbReference>
<gene>
    <name evidence="6" type="primary">MED10</name>
    <name evidence="8" type="ORF">JCGZ_20360</name>
</gene>
<proteinExistence type="inferred from homology"/>
<keyword evidence="3 6" id="KW-0805">Transcription regulation</keyword>
<evidence type="ECO:0000313" key="9">
    <source>
        <dbReference type="Proteomes" id="UP000027138"/>
    </source>
</evidence>
<keyword evidence="5 6" id="KW-0539">Nucleus</keyword>
<evidence type="ECO:0000256" key="7">
    <source>
        <dbReference type="SAM" id="MobiDB-lite"/>
    </source>
</evidence>
<feature type="region of interest" description="Disordered" evidence="7">
    <location>
        <begin position="1"/>
        <end position="21"/>
    </location>
</feature>
<sequence>MDSSENTSMENSGNGVLPTQANDTDTIEAVDHDPKQNLIQVINSIQRTLAFLHHLYLTVSTFNAASQLPLLRRLNVLVMELDNLIKLSDKLNIQVPTEVLSYIDDGKNPDDFTRDVINNCISTNQATKGQADAFKSLRSHLLEELEQAFPEEVEHYREIRAISAAESKQLAEAQSSLPNGDVKVNSEL</sequence>
<dbReference type="PANTHER" id="PTHR13345:SF14">
    <property type="entry name" value="MEDIATOR OF RNA POLYMERASE II TRANSCRIPTION SUBUNIT 10A-RELATED"/>
    <property type="match status" value="1"/>
</dbReference>
<dbReference type="PANTHER" id="PTHR13345">
    <property type="entry name" value="MEDIATOR OF RNA POLYMERASE II TRANSCRIPTION SUBUNIT 10"/>
    <property type="match status" value="1"/>
</dbReference>
<dbReference type="AlphaFoldDB" id="A0A067K0B9"/>
<evidence type="ECO:0000313" key="8">
    <source>
        <dbReference type="EMBL" id="KDP25204.1"/>
    </source>
</evidence>
<protein>
    <recommendedName>
        <fullName evidence="6">Mediator of RNA polymerase II transcription subunit 10</fullName>
    </recommendedName>
    <alternativeName>
        <fullName evidence="6">Mediator complex subunit 10</fullName>
    </alternativeName>
</protein>
<dbReference type="GO" id="GO:0016592">
    <property type="term" value="C:mediator complex"/>
    <property type="evidence" value="ECO:0007669"/>
    <property type="project" value="InterPro"/>
</dbReference>
<dbReference type="EMBL" id="KK914993">
    <property type="protein sequence ID" value="KDP25204.1"/>
    <property type="molecule type" value="Genomic_DNA"/>
</dbReference>
<comment type="subcellular location">
    <subcellularLocation>
        <location evidence="1 6">Nucleus</location>
    </subcellularLocation>
</comment>
<dbReference type="GO" id="GO:0003712">
    <property type="term" value="F:transcription coregulator activity"/>
    <property type="evidence" value="ECO:0007669"/>
    <property type="project" value="InterPro"/>
</dbReference>
<comment type="similarity">
    <text evidence="2 6">Belongs to the Mediator complex subunit 10 family.</text>
</comment>
<evidence type="ECO:0000256" key="6">
    <source>
        <dbReference type="RuleBase" id="RU364146"/>
    </source>
</evidence>
<evidence type="ECO:0000256" key="4">
    <source>
        <dbReference type="ARBA" id="ARBA00023163"/>
    </source>
</evidence>
<keyword evidence="6" id="KW-0010">Activator</keyword>
<evidence type="ECO:0000256" key="5">
    <source>
        <dbReference type="ARBA" id="ARBA00023242"/>
    </source>
</evidence>
<reference evidence="8 9" key="1">
    <citation type="journal article" date="2014" name="PLoS ONE">
        <title>Global Analysis of Gene Expression Profiles in Physic Nut (Jatropha curcas L.) Seedlings Exposed to Salt Stress.</title>
        <authorList>
            <person name="Zhang L."/>
            <person name="Zhang C."/>
            <person name="Wu P."/>
            <person name="Chen Y."/>
            <person name="Li M."/>
            <person name="Jiang H."/>
            <person name="Wu G."/>
        </authorList>
    </citation>
    <scope>NUCLEOTIDE SEQUENCE [LARGE SCALE GENOMIC DNA]</scope>
    <source>
        <strain evidence="9">cv. GZQX0401</strain>
        <tissue evidence="8">Young leaves</tissue>
    </source>
</reference>
<evidence type="ECO:0000256" key="2">
    <source>
        <dbReference type="ARBA" id="ARBA00005389"/>
    </source>
</evidence>
<comment type="subunit">
    <text evidence="6">Component of the Mediator complex.</text>
</comment>
<organism evidence="8 9">
    <name type="scientific">Jatropha curcas</name>
    <name type="common">Barbados nut</name>
    <dbReference type="NCBI Taxonomy" id="180498"/>
    <lineage>
        <taxon>Eukaryota</taxon>
        <taxon>Viridiplantae</taxon>
        <taxon>Streptophyta</taxon>
        <taxon>Embryophyta</taxon>
        <taxon>Tracheophyta</taxon>
        <taxon>Spermatophyta</taxon>
        <taxon>Magnoliopsida</taxon>
        <taxon>eudicotyledons</taxon>
        <taxon>Gunneridae</taxon>
        <taxon>Pentapetalae</taxon>
        <taxon>rosids</taxon>
        <taxon>fabids</taxon>
        <taxon>Malpighiales</taxon>
        <taxon>Euphorbiaceae</taxon>
        <taxon>Crotonoideae</taxon>
        <taxon>Jatropheae</taxon>
        <taxon>Jatropha</taxon>
    </lineage>
</organism>
<evidence type="ECO:0000256" key="1">
    <source>
        <dbReference type="ARBA" id="ARBA00004123"/>
    </source>
</evidence>
<comment type="function">
    <text evidence="6">Component of the Mediator complex, a coactivator involved in the regulated transcription of nearly all RNA polymerase II-dependent genes. Mediator functions as a bridge to convey information from gene-specific regulatory proteins to the basal RNA polymerase II transcription machinery. Mediator is recruited to promoters by direct interactions with regulatory proteins and serves as a scaffold for the assembly of a functional preinitiation complex with RNA polymerase II and the general transcription factors.</text>
</comment>